<dbReference type="PROSITE" id="PS51186">
    <property type="entry name" value="GNAT"/>
    <property type="match status" value="1"/>
</dbReference>
<dbReference type="AlphaFoldDB" id="A0A1G7N455"/>
<dbReference type="GO" id="GO:0016747">
    <property type="term" value="F:acyltransferase activity, transferring groups other than amino-acyl groups"/>
    <property type="evidence" value="ECO:0007669"/>
    <property type="project" value="InterPro"/>
</dbReference>
<keyword evidence="2" id="KW-0012">Acyltransferase</keyword>
<dbReference type="CDD" id="cd04301">
    <property type="entry name" value="NAT_SF"/>
    <property type="match status" value="1"/>
</dbReference>
<dbReference type="InterPro" id="IPR000182">
    <property type="entry name" value="GNAT_dom"/>
</dbReference>
<dbReference type="EMBL" id="FNBL01000006">
    <property type="protein sequence ID" value="SDF68721.1"/>
    <property type="molecule type" value="Genomic_DNA"/>
</dbReference>
<feature type="domain" description="N-acetyltransferase" evidence="3">
    <location>
        <begin position="105"/>
        <end position="264"/>
    </location>
</feature>
<dbReference type="InterPro" id="IPR016181">
    <property type="entry name" value="Acyl_CoA_acyltransferase"/>
</dbReference>
<evidence type="ECO:0000259" key="3">
    <source>
        <dbReference type="PROSITE" id="PS51186"/>
    </source>
</evidence>
<evidence type="ECO:0000256" key="2">
    <source>
        <dbReference type="ARBA" id="ARBA00023315"/>
    </source>
</evidence>
<gene>
    <name evidence="4" type="ORF">SAMN04488117_106149</name>
</gene>
<organism evidence="4 5">
    <name type="scientific">Celeribacter baekdonensis</name>
    <dbReference type="NCBI Taxonomy" id="875171"/>
    <lineage>
        <taxon>Bacteria</taxon>
        <taxon>Pseudomonadati</taxon>
        <taxon>Pseudomonadota</taxon>
        <taxon>Alphaproteobacteria</taxon>
        <taxon>Rhodobacterales</taxon>
        <taxon>Roseobacteraceae</taxon>
        <taxon>Celeribacter</taxon>
    </lineage>
</organism>
<dbReference type="SUPFAM" id="SSF55729">
    <property type="entry name" value="Acyl-CoA N-acyltransferases (Nat)"/>
    <property type="match status" value="1"/>
</dbReference>
<evidence type="ECO:0000313" key="4">
    <source>
        <dbReference type="EMBL" id="SDF68721.1"/>
    </source>
</evidence>
<proteinExistence type="predicted"/>
<evidence type="ECO:0000256" key="1">
    <source>
        <dbReference type="ARBA" id="ARBA00022679"/>
    </source>
</evidence>
<evidence type="ECO:0000313" key="5">
    <source>
        <dbReference type="Proteomes" id="UP000182284"/>
    </source>
</evidence>
<dbReference type="InterPro" id="IPR050832">
    <property type="entry name" value="Bact_Acetyltransf"/>
</dbReference>
<reference evidence="4 5" key="1">
    <citation type="submission" date="2016-10" db="EMBL/GenBank/DDBJ databases">
        <authorList>
            <person name="de Groot N.N."/>
        </authorList>
    </citation>
    <scope>NUCLEOTIDE SEQUENCE [LARGE SCALE GENOMIC DNA]</scope>
    <source>
        <strain evidence="4 5">DSM 27375</strain>
    </source>
</reference>
<dbReference type="PANTHER" id="PTHR43877">
    <property type="entry name" value="AMINOALKYLPHOSPHONATE N-ACETYLTRANSFERASE-RELATED-RELATED"/>
    <property type="match status" value="1"/>
</dbReference>
<accession>A0A1G7N455</accession>
<keyword evidence="1 4" id="KW-0808">Transferase</keyword>
<dbReference type="Pfam" id="PF00583">
    <property type="entry name" value="Acetyltransf_1"/>
    <property type="match status" value="1"/>
</dbReference>
<protein>
    <submittedName>
        <fullName evidence="4">Acetyltransferase (GNAT) family protein</fullName>
    </submittedName>
</protein>
<sequence>MPPFWNLRPCFLRMKMAESACYPNAYITAFEATWPALRREPVGPFIYRDGAGGGSRTSAATLDGNFSTGDVSADALDQIESRFAADARPALFQIRTGEAAFDALLIERGYTMFDPTICLAAPIEAFAPSDPKCSYVSWPPVSIQREIWAEGGIGPARLAVMDRACAPKTSLLGRIKDRPAGVGFVALSGSVAVLHALEITPTERRKGMARILVTLAADWARTQGAATLALQVTRANTAALALYSSLGLREIGQYHYRTKPMTEA</sequence>
<dbReference type="Gene3D" id="3.40.630.30">
    <property type="match status" value="1"/>
</dbReference>
<name>A0A1G7N455_9RHOB</name>
<dbReference type="Proteomes" id="UP000182284">
    <property type="component" value="Unassembled WGS sequence"/>
</dbReference>